<reference evidence="14 15" key="1">
    <citation type="submission" date="2017-03" db="EMBL/GenBank/DDBJ databases">
        <title>Foreign affairs: Plasmid Transfer between Roseobacters and Rhizobia.</title>
        <authorList>
            <person name="Bartling P."/>
            <person name="Bunk B."/>
            <person name="Overmann J."/>
            <person name="Brinkmann H."/>
            <person name="Petersen J."/>
        </authorList>
    </citation>
    <scope>NUCLEOTIDE SEQUENCE [LARGE SCALE GENOMIC DNA]</scope>
    <source>
        <strain evidence="14 15">MACL11</strain>
    </source>
</reference>
<organism evidence="14 15">
    <name type="scientific">Martelella mediterranea DSM 17316</name>
    <dbReference type="NCBI Taxonomy" id="1122214"/>
    <lineage>
        <taxon>Bacteria</taxon>
        <taxon>Pseudomonadati</taxon>
        <taxon>Pseudomonadota</taxon>
        <taxon>Alphaproteobacteria</taxon>
        <taxon>Hyphomicrobiales</taxon>
        <taxon>Aurantimonadaceae</taxon>
        <taxon>Martelella</taxon>
    </lineage>
</organism>
<dbReference type="KEGG" id="mmed:Mame_02975"/>
<dbReference type="FunFam" id="3.40.1780.10:FF:000001">
    <property type="entry name" value="S-adenosylmethionine:tRNA ribosyltransferase-isomerase"/>
    <property type="match status" value="1"/>
</dbReference>
<dbReference type="Proteomes" id="UP000191135">
    <property type="component" value="Chromosome"/>
</dbReference>
<dbReference type="eggNOG" id="COG0809">
    <property type="taxonomic scope" value="Bacteria"/>
</dbReference>
<evidence type="ECO:0000256" key="5">
    <source>
        <dbReference type="ARBA" id="ARBA00022679"/>
    </source>
</evidence>
<keyword evidence="14" id="KW-0328">Glycosyltransferase</keyword>
<dbReference type="InterPro" id="IPR042118">
    <property type="entry name" value="QueA_dom1"/>
</dbReference>
<evidence type="ECO:0000256" key="12">
    <source>
        <dbReference type="ARBA" id="ARBA00076160"/>
    </source>
</evidence>
<keyword evidence="14" id="KW-0413">Isomerase</keyword>
<dbReference type="InterPro" id="IPR036100">
    <property type="entry name" value="QueA_sf"/>
</dbReference>
<keyword evidence="15" id="KW-1185">Reference proteome</keyword>
<dbReference type="EMBL" id="CP020330">
    <property type="protein sequence ID" value="AQZ52296.1"/>
    <property type="molecule type" value="Genomic_DNA"/>
</dbReference>
<dbReference type="RefSeq" id="WP_018063289.1">
    <property type="nucleotide sequence ID" value="NZ_AQWH01000002.1"/>
</dbReference>
<evidence type="ECO:0000256" key="10">
    <source>
        <dbReference type="ARBA" id="ARBA00066503"/>
    </source>
</evidence>
<comment type="function">
    <text evidence="13">Transfers and isomerizes the ribose moiety from AdoMet to the 7-aminomethyl group of 7-deazaguanine (preQ1-tRNA) to give epoxyqueuosine (oQ-tRNA).</text>
</comment>
<evidence type="ECO:0000313" key="15">
    <source>
        <dbReference type="Proteomes" id="UP000191135"/>
    </source>
</evidence>
<keyword evidence="6 13" id="KW-0949">S-adenosyl-L-methionine</keyword>
<proteinExistence type="inferred from homology"/>
<dbReference type="AlphaFoldDB" id="A0A1U9Z3P6"/>
<dbReference type="GO" id="GO:0005737">
    <property type="term" value="C:cytoplasm"/>
    <property type="evidence" value="ECO:0007669"/>
    <property type="project" value="UniProtKB-SubCell"/>
</dbReference>
<evidence type="ECO:0000256" key="1">
    <source>
        <dbReference type="ARBA" id="ARBA00004496"/>
    </source>
</evidence>
<dbReference type="Gene3D" id="3.40.1780.10">
    <property type="entry name" value="QueA-like"/>
    <property type="match status" value="1"/>
</dbReference>
<evidence type="ECO:0000256" key="3">
    <source>
        <dbReference type="ARBA" id="ARBA00011245"/>
    </source>
</evidence>
<evidence type="ECO:0000256" key="9">
    <source>
        <dbReference type="ARBA" id="ARBA00061210"/>
    </source>
</evidence>
<comment type="similarity">
    <text evidence="9 13">Belongs to the QueA family.</text>
</comment>
<dbReference type="PANTHER" id="PTHR30307">
    <property type="entry name" value="S-ADENOSYLMETHIONINE:TRNA RIBOSYLTRANSFERASE-ISOMERASE"/>
    <property type="match status" value="1"/>
</dbReference>
<comment type="subcellular location">
    <subcellularLocation>
        <location evidence="1 13">Cytoplasm</location>
    </subcellularLocation>
</comment>
<evidence type="ECO:0000256" key="11">
    <source>
        <dbReference type="ARBA" id="ARBA00069325"/>
    </source>
</evidence>
<dbReference type="SUPFAM" id="SSF111337">
    <property type="entry name" value="QueA-like"/>
    <property type="match status" value="1"/>
</dbReference>
<dbReference type="InterPro" id="IPR042119">
    <property type="entry name" value="QueA_dom2"/>
</dbReference>
<dbReference type="NCBIfam" id="TIGR00113">
    <property type="entry name" value="queA"/>
    <property type="match status" value="1"/>
</dbReference>
<evidence type="ECO:0000256" key="7">
    <source>
        <dbReference type="ARBA" id="ARBA00022785"/>
    </source>
</evidence>
<dbReference type="HAMAP" id="MF_00113">
    <property type="entry name" value="QueA"/>
    <property type="match status" value="1"/>
</dbReference>
<comment type="catalytic activity">
    <reaction evidence="8 13">
        <text>7-aminomethyl-7-carbaguanosine(34) in tRNA + S-adenosyl-L-methionine = epoxyqueuosine(34) in tRNA + adenine + L-methionine + 2 H(+)</text>
        <dbReference type="Rhea" id="RHEA:32155"/>
        <dbReference type="Rhea" id="RHEA-COMP:10342"/>
        <dbReference type="Rhea" id="RHEA-COMP:18582"/>
        <dbReference type="ChEBI" id="CHEBI:15378"/>
        <dbReference type="ChEBI" id="CHEBI:16708"/>
        <dbReference type="ChEBI" id="CHEBI:57844"/>
        <dbReference type="ChEBI" id="CHEBI:59789"/>
        <dbReference type="ChEBI" id="CHEBI:82833"/>
        <dbReference type="ChEBI" id="CHEBI:194443"/>
        <dbReference type="EC" id="2.4.99.17"/>
    </reaction>
</comment>
<evidence type="ECO:0000256" key="4">
    <source>
        <dbReference type="ARBA" id="ARBA00022490"/>
    </source>
</evidence>
<dbReference type="Gene3D" id="2.40.10.240">
    <property type="entry name" value="QueA-like"/>
    <property type="match status" value="1"/>
</dbReference>
<dbReference type="UniPathway" id="UPA00392"/>
<evidence type="ECO:0000256" key="6">
    <source>
        <dbReference type="ARBA" id="ARBA00022691"/>
    </source>
</evidence>
<evidence type="ECO:0000313" key="14">
    <source>
        <dbReference type="EMBL" id="AQZ52296.1"/>
    </source>
</evidence>
<dbReference type="GO" id="GO:0051075">
    <property type="term" value="F:S-adenosylmethionine:tRNA ribosyltransferase-isomerase activity"/>
    <property type="evidence" value="ECO:0007669"/>
    <property type="project" value="UniProtKB-EC"/>
</dbReference>
<evidence type="ECO:0000256" key="13">
    <source>
        <dbReference type="HAMAP-Rule" id="MF_00113"/>
    </source>
</evidence>
<evidence type="ECO:0000256" key="2">
    <source>
        <dbReference type="ARBA" id="ARBA00004691"/>
    </source>
</evidence>
<dbReference type="PANTHER" id="PTHR30307:SF0">
    <property type="entry name" value="S-ADENOSYLMETHIONINE:TRNA RIBOSYLTRANSFERASE-ISOMERASE"/>
    <property type="match status" value="1"/>
</dbReference>
<gene>
    <name evidence="13 14" type="primary">queA</name>
    <name evidence="14" type="ORF">Mame_02975</name>
</gene>
<keyword evidence="5 13" id="KW-0808">Transferase</keyword>
<keyword evidence="4 13" id="KW-0963">Cytoplasm</keyword>
<dbReference type="GO" id="GO:0008616">
    <property type="term" value="P:tRNA queuosine(34) biosynthetic process"/>
    <property type="evidence" value="ECO:0007669"/>
    <property type="project" value="UniProtKB-UniRule"/>
</dbReference>
<sequence>MRVDLFDFDLPDENIALRPASPRDSARLLVVRPGEGLGDHVVSELPTFLRPGDALVFNDTKVIPAQLEGVRLREGGEEVPVSATLHLRKADNLWHAFARPGKRIKLGDVLRFVSADGATTLVATVDEKRDGGEVVLTFDAHGGVLDEAMMRVGHVPLPPYIASKRAEDGKDRDDYQTIYARENGAVAAPTAGLHFTPRLMQALEQAGIERHFVTLHVGAGTFLPVKADDTDDHVMHFERGIVSAETAAALNAVKARGGRIVSVGTTSLRLLESAATEDGRIAPWEGETGIFITPGYHFRAVDILMTNFHLPKSTLFMLVSAFSGLETMRAAYAHAIETGYRFYSYGDSSLLFRKDR</sequence>
<protein>
    <recommendedName>
        <fullName evidence="11 13">S-adenosylmethionine:tRNA ribosyltransferase-isomerase</fullName>
        <ecNumber evidence="10 13">2.4.99.17</ecNumber>
    </recommendedName>
    <alternativeName>
        <fullName evidence="12 13">Queuosine biosynthesis protein QueA</fullName>
    </alternativeName>
</protein>
<comment type="subunit">
    <text evidence="3 13">Monomer.</text>
</comment>
<keyword evidence="7 13" id="KW-0671">Queuosine biosynthesis</keyword>
<accession>A0A1U9Z3P6</accession>
<name>A0A1U9Z3P6_9HYPH</name>
<dbReference type="NCBIfam" id="NF001140">
    <property type="entry name" value="PRK00147.1"/>
    <property type="match status" value="1"/>
</dbReference>
<comment type="pathway">
    <text evidence="2 13">tRNA modification; tRNA-queuosine biosynthesis.</text>
</comment>
<dbReference type="OrthoDB" id="9805933at2"/>
<dbReference type="STRING" id="1122214.Mame_02975"/>
<evidence type="ECO:0000256" key="8">
    <source>
        <dbReference type="ARBA" id="ARBA00052751"/>
    </source>
</evidence>
<dbReference type="Pfam" id="PF02547">
    <property type="entry name" value="Queuosine_synth"/>
    <property type="match status" value="1"/>
</dbReference>
<dbReference type="InterPro" id="IPR003699">
    <property type="entry name" value="QueA"/>
</dbReference>
<dbReference type="EC" id="2.4.99.17" evidence="10 13"/>